<protein>
    <submittedName>
        <fullName evidence="2">Uncharacterized protein</fullName>
    </submittedName>
</protein>
<keyword evidence="1" id="KW-0472">Membrane</keyword>
<feature type="transmembrane region" description="Helical" evidence="1">
    <location>
        <begin position="54"/>
        <end position="77"/>
    </location>
</feature>
<evidence type="ECO:0000313" key="2">
    <source>
        <dbReference type="EMBL" id="EQD32042.1"/>
    </source>
</evidence>
<evidence type="ECO:0000256" key="1">
    <source>
        <dbReference type="SAM" id="Phobius"/>
    </source>
</evidence>
<name>T0YJE6_9ZZZZ</name>
<reference evidence="2" key="2">
    <citation type="journal article" date="2014" name="ISME J.">
        <title>Microbial stratification in low pH oxic and suboxic macroscopic growths along an acid mine drainage.</title>
        <authorList>
            <person name="Mendez-Garcia C."/>
            <person name="Mesa V."/>
            <person name="Sprenger R.R."/>
            <person name="Richter M."/>
            <person name="Diez M.S."/>
            <person name="Solano J."/>
            <person name="Bargiela R."/>
            <person name="Golyshina O.V."/>
            <person name="Manteca A."/>
            <person name="Ramos J.L."/>
            <person name="Gallego J.R."/>
            <person name="Llorente I."/>
            <person name="Martins Dos Santos V.A."/>
            <person name="Jensen O.N."/>
            <person name="Pelaez A.I."/>
            <person name="Sanchez J."/>
            <person name="Ferrer M."/>
        </authorList>
    </citation>
    <scope>NUCLEOTIDE SEQUENCE</scope>
</reference>
<dbReference type="EMBL" id="AUZY01011937">
    <property type="protein sequence ID" value="EQD32042.1"/>
    <property type="molecule type" value="Genomic_DNA"/>
</dbReference>
<feature type="non-terminal residue" evidence="2">
    <location>
        <position position="162"/>
    </location>
</feature>
<organism evidence="2">
    <name type="scientific">mine drainage metagenome</name>
    <dbReference type="NCBI Taxonomy" id="410659"/>
    <lineage>
        <taxon>unclassified sequences</taxon>
        <taxon>metagenomes</taxon>
        <taxon>ecological metagenomes</taxon>
    </lineage>
</organism>
<reference evidence="2" key="1">
    <citation type="submission" date="2013-08" db="EMBL/GenBank/DDBJ databases">
        <authorList>
            <person name="Mendez C."/>
            <person name="Richter M."/>
            <person name="Ferrer M."/>
            <person name="Sanchez J."/>
        </authorList>
    </citation>
    <scope>NUCLEOTIDE SEQUENCE</scope>
</reference>
<gene>
    <name evidence="2" type="ORF">B1B_17854</name>
</gene>
<comment type="caution">
    <text evidence="2">The sequence shown here is derived from an EMBL/GenBank/DDBJ whole genome shotgun (WGS) entry which is preliminary data.</text>
</comment>
<proteinExistence type="predicted"/>
<feature type="non-terminal residue" evidence="2">
    <location>
        <position position="1"/>
    </location>
</feature>
<sequence length="162" mass="17968">EGQHGSIKIGLFEYINYLKGGKSSKKIAKIKSKVSKRAPWGPRMDVGGDRAVEYTLWAAFTFLHIIPLYVILVVIFVHSFADAAMAARGTSSNIKTRFGRIVYSSNLSRAWANIIKFLGFGYLILMYTLGYPALFGYILVALLVSTITIRGASEIYESITSM</sequence>
<keyword evidence="1" id="KW-1133">Transmembrane helix</keyword>
<dbReference type="AlphaFoldDB" id="T0YJE6"/>
<accession>T0YJE6</accession>
<keyword evidence="1" id="KW-0812">Transmembrane</keyword>